<gene>
    <name evidence="6" type="ORF">ACFFJP_06405</name>
</gene>
<evidence type="ECO:0000256" key="2">
    <source>
        <dbReference type="ARBA" id="ARBA00022723"/>
    </source>
</evidence>
<dbReference type="InterPro" id="IPR002933">
    <property type="entry name" value="Peptidase_M20"/>
</dbReference>
<proteinExistence type="predicted"/>
<evidence type="ECO:0000256" key="4">
    <source>
        <dbReference type="SAM" id="SignalP"/>
    </source>
</evidence>
<keyword evidence="4" id="KW-0732">Signal</keyword>
<sequence length="522" mass="56912">MTKSRFNINRFVIAVLSVWLSAPLLAQTQQVDHTQVFTAAVPSEAQVLQAAQASFAEYFQLLALPNDAVVAADIQQNTDFLQQSFNRRGFTTQQLANNGKPLLYAEYRSPVPDAKTLLFYMHLDGQPVLPEQWSQPSPWSAVVKKRNQQGQWQAVDSALLQHKPLDPELRVFARASADDKGPIMMLLAAFDTLKAAGQAPAFNVKVLLDSEEEKGSPTIKTIAKANAKLLQAEGLLILDGPQHASNKPTLVFGNRGATSLTLTVYGPKAPLHSGHYGNYVPNPAQRLARLLASMKDDDGRVTVPGYYDTVHLSATEREALATVPDDAAALLKRTGIARPDAVGANYQEALQYPSLNIRGMQAAAVGDKAANIIPHLAVAELDLRTTPEADSAYLTALLQRHIKAQGWYLTKGEPTDAERAKYDKIASLTPGAGGDAARTPLDSQLGNWVYAVLLQDSNSVVRVRMMGGSLPTEQLVSALQMPFVILPLVNADNNQHSFDENLRIGHYVDGIQTLLRLLRTPY</sequence>
<dbReference type="InterPro" id="IPR011650">
    <property type="entry name" value="Peptidase_M20_dimer"/>
</dbReference>
<dbReference type="EMBL" id="JBHLXP010000001">
    <property type="protein sequence ID" value="MFC0047914.1"/>
    <property type="molecule type" value="Genomic_DNA"/>
</dbReference>
<dbReference type="PANTHER" id="PTHR43270:SF8">
    <property type="entry name" value="DI- AND TRIPEPTIDASE DUG2-RELATED"/>
    <property type="match status" value="1"/>
</dbReference>
<feature type="domain" description="Peptidase M20 dimerisation" evidence="5">
    <location>
        <begin position="253"/>
        <end position="404"/>
    </location>
</feature>
<dbReference type="InterPro" id="IPR051458">
    <property type="entry name" value="Cyt/Met_Dipeptidase"/>
</dbReference>
<dbReference type="SUPFAM" id="SSF53187">
    <property type="entry name" value="Zn-dependent exopeptidases"/>
    <property type="match status" value="1"/>
</dbReference>
<evidence type="ECO:0000256" key="1">
    <source>
        <dbReference type="ARBA" id="ARBA00022670"/>
    </source>
</evidence>
<keyword evidence="3" id="KW-0378">Hydrolase</keyword>
<reference evidence="6 7" key="1">
    <citation type="submission" date="2024-09" db="EMBL/GenBank/DDBJ databases">
        <authorList>
            <person name="Sun Q."/>
            <person name="Mori K."/>
        </authorList>
    </citation>
    <scope>NUCLEOTIDE SEQUENCE [LARGE SCALE GENOMIC DNA]</scope>
    <source>
        <strain evidence="6 7">KCTC 23315</strain>
    </source>
</reference>
<protein>
    <submittedName>
        <fullName evidence="6">M20/M25/M40 family metallo-hydrolase</fullName>
    </submittedName>
</protein>
<evidence type="ECO:0000256" key="3">
    <source>
        <dbReference type="ARBA" id="ARBA00022801"/>
    </source>
</evidence>
<dbReference type="RefSeq" id="WP_377241599.1">
    <property type="nucleotide sequence ID" value="NZ_JBHLXP010000001.1"/>
</dbReference>
<dbReference type="Gene3D" id="3.40.630.10">
    <property type="entry name" value="Zn peptidases"/>
    <property type="match status" value="1"/>
</dbReference>
<evidence type="ECO:0000313" key="6">
    <source>
        <dbReference type="EMBL" id="MFC0047914.1"/>
    </source>
</evidence>
<comment type="caution">
    <text evidence="6">The sequence shown here is derived from an EMBL/GenBank/DDBJ whole genome shotgun (WGS) entry which is preliminary data.</text>
</comment>
<dbReference type="Proteomes" id="UP001589813">
    <property type="component" value="Unassembled WGS sequence"/>
</dbReference>
<dbReference type="Pfam" id="PF07687">
    <property type="entry name" value="M20_dimer"/>
    <property type="match status" value="1"/>
</dbReference>
<feature type="chain" id="PRO_5045297025" evidence="4">
    <location>
        <begin position="27"/>
        <end position="522"/>
    </location>
</feature>
<name>A0ABV6BAL8_9GAMM</name>
<evidence type="ECO:0000313" key="7">
    <source>
        <dbReference type="Proteomes" id="UP001589813"/>
    </source>
</evidence>
<organism evidence="6 7">
    <name type="scientific">Rheinheimera tilapiae</name>
    <dbReference type="NCBI Taxonomy" id="875043"/>
    <lineage>
        <taxon>Bacteria</taxon>
        <taxon>Pseudomonadati</taxon>
        <taxon>Pseudomonadota</taxon>
        <taxon>Gammaproteobacteria</taxon>
        <taxon>Chromatiales</taxon>
        <taxon>Chromatiaceae</taxon>
        <taxon>Rheinheimera</taxon>
    </lineage>
</organism>
<evidence type="ECO:0000259" key="5">
    <source>
        <dbReference type="Pfam" id="PF07687"/>
    </source>
</evidence>
<dbReference type="PANTHER" id="PTHR43270">
    <property type="entry name" value="BETA-ALA-HIS DIPEPTIDASE"/>
    <property type="match status" value="1"/>
</dbReference>
<accession>A0ABV6BAL8</accession>
<feature type="signal peptide" evidence="4">
    <location>
        <begin position="1"/>
        <end position="26"/>
    </location>
</feature>
<dbReference type="Pfam" id="PF01546">
    <property type="entry name" value="Peptidase_M20"/>
    <property type="match status" value="1"/>
</dbReference>
<keyword evidence="1" id="KW-0645">Protease</keyword>
<keyword evidence="2" id="KW-0479">Metal-binding</keyword>
<dbReference type="Gene3D" id="3.30.70.360">
    <property type="match status" value="1"/>
</dbReference>
<keyword evidence="7" id="KW-1185">Reference proteome</keyword>